<dbReference type="Pfam" id="PF01546">
    <property type="entry name" value="Peptidase_M20"/>
    <property type="match status" value="1"/>
</dbReference>
<dbReference type="Pfam" id="PF07687">
    <property type="entry name" value="M20_dimer"/>
    <property type="match status" value="1"/>
</dbReference>
<feature type="binding site" evidence="1">
    <location>
        <position position="340"/>
    </location>
    <ligand>
        <name>Mn(2+)</name>
        <dbReference type="ChEBI" id="CHEBI:29035"/>
        <label>2</label>
    </ligand>
</feature>
<comment type="cofactor">
    <cofactor evidence="1">
        <name>Mn(2+)</name>
        <dbReference type="ChEBI" id="CHEBI:29035"/>
    </cofactor>
    <text evidence="1">The Mn(2+) ion enhances activity.</text>
</comment>
<feature type="binding site" evidence="1">
    <location>
        <position position="145"/>
    </location>
    <ligand>
        <name>Mn(2+)</name>
        <dbReference type="ChEBI" id="CHEBI:29035"/>
        <label>2</label>
    </ligand>
</feature>
<dbReference type="PIRSF" id="PIRSF005962">
    <property type="entry name" value="Pept_M20D_amidohydro"/>
    <property type="match status" value="1"/>
</dbReference>
<feature type="binding site" evidence="1">
    <location>
        <position position="87"/>
    </location>
    <ligand>
        <name>Mn(2+)</name>
        <dbReference type="ChEBI" id="CHEBI:29035"/>
        <label>2</label>
    </ligand>
</feature>
<keyword evidence="1" id="KW-0479">Metal-binding</keyword>
<feature type="domain" description="Peptidase M20 dimerisation" evidence="2">
    <location>
        <begin position="166"/>
        <end position="260"/>
    </location>
</feature>
<dbReference type="Gene3D" id="3.40.630.10">
    <property type="entry name" value="Zn peptidases"/>
    <property type="match status" value="1"/>
</dbReference>
<name>A0A9D1MPM7_9FIRM</name>
<evidence type="ECO:0000313" key="4">
    <source>
        <dbReference type="Proteomes" id="UP000824099"/>
    </source>
</evidence>
<dbReference type="SUPFAM" id="SSF55031">
    <property type="entry name" value="Bacterial exopeptidase dimerisation domain"/>
    <property type="match status" value="1"/>
</dbReference>
<gene>
    <name evidence="3" type="ORF">IAB06_02795</name>
</gene>
<keyword evidence="1" id="KW-0464">Manganese</keyword>
<reference evidence="3" key="2">
    <citation type="journal article" date="2021" name="PeerJ">
        <title>Extensive microbial diversity within the chicken gut microbiome revealed by metagenomics and culture.</title>
        <authorList>
            <person name="Gilroy R."/>
            <person name="Ravi A."/>
            <person name="Getino M."/>
            <person name="Pursley I."/>
            <person name="Horton D.L."/>
            <person name="Alikhan N.F."/>
            <person name="Baker D."/>
            <person name="Gharbi K."/>
            <person name="Hall N."/>
            <person name="Watson M."/>
            <person name="Adriaenssens E.M."/>
            <person name="Foster-Nyarko E."/>
            <person name="Jarju S."/>
            <person name="Secka A."/>
            <person name="Antonio M."/>
            <person name="Oren A."/>
            <person name="Chaudhuri R.R."/>
            <person name="La Ragione R."/>
            <person name="Hildebrand F."/>
            <person name="Pallen M.J."/>
        </authorList>
    </citation>
    <scope>NUCLEOTIDE SEQUENCE</scope>
    <source>
        <strain evidence="3">CHK160-1198</strain>
    </source>
</reference>
<protein>
    <submittedName>
        <fullName evidence="3">Amidohydrolase</fullName>
    </submittedName>
</protein>
<evidence type="ECO:0000259" key="2">
    <source>
        <dbReference type="Pfam" id="PF07687"/>
    </source>
</evidence>
<dbReference type="PANTHER" id="PTHR11014:SF122">
    <property type="entry name" value="AMIDOHYDROLASE AMHX"/>
    <property type="match status" value="1"/>
</dbReference>
<dbReference type="EMBL" id="DVNI01000040">
    <property type="protein sequence ID" value="HIU63960.1"/>
    <property type="molecule type" value="Genomic_DNA"/>
</dbReference>
<dbReference type="Proteomes" id="UP000824099">
    <property type="component" value="Unassembled WGS sequence"/>
</dbReference>
<dbReference type="SUPFAM" id="SSF53187">
    <property type="entry name" value="Zn-dependent exopeptidases"/>
    <property type="match status" value="1"/>
</dbReference>
<dbReference type="InterPro" id="IPR036264">
    <property type="entry name" value="Bact_exopeptidase_dim_dom"/>
</dbReference>
<dbReference type="GO" id="GO:0016787">
    <property type="term" value="F:hydrolase activity"/>
    <property type="evidence" value="ECO:0007669"/>
    <property type="project" value="InterPro"/>
</dbReference>
<dbReference type="InterPro" id="IPR002933">
    <property type="entry name" value="Peptidase_M20"/>
</dbReference>
<evidence type="ECO:0000313" key="3">
    <source>
        <dbReference type="EMBL" id="HIU63960.1"/>
    </source>
</evidence>
<feature type="binding site" evidence="1">
    <location>
        <position position="121"/>
    </location>
    <ligand>
        <name>Mn(2+)</name>
        <dbReference type="ChEBI" id="CHEBI:29035"/>
        <label>2</label>
    </ligand>
</feature>
<feature type="binding site" evidence="1">
    <location>
        <position position="85"/>
    </location>
    <ligand>
        <name>Mn(2+)</name>
        <dbReference type="ChEBI" id="CHEBI:29035"/>
        <label>2</label>
    </ligand>
</feature>
<dbReference type="InterPro" id="IPR011650">
    <property type="entry name" value="Peptidase_M20_dimer"/>
</dbReference>
<proteinExistence type="predicted"/>
<comment type="caution">
    <text evidence="3">The sequence shown here is derived from an EMBL/GenBank/DDBJ whole genome shotgun (WGS) entry which is preliminary data.</text>
</comment>
<accession>A0A9D1MPM7</accession>
<sequence length="367" mass="38876">MSNVLKHYEYLHTIPELALEEFKTSAYLAEQLEKAGFTVTKNIGGATGVVGIYDSGVAGPTLALRADMDALGHIIDGIPCARHTCGHDAHSSVVLSAAEELLKENAIKKGRLKILFQPAEEIAAGALTMVEGGAIEDVDIIIGSHIRPEEECKKGTAIPAMWYSASATADVIIHGKPAHGARPHLGVNAIDAAAAAINAVNAIHLNPNFSYSAKATRFICDAGVTNAIPSLAHLNWDIRSQKNDVMQMLQTKIKAAIEAAVATVGATAEISFIKELPAAEIDEEVTTLLADAITDVLGQDGLLPPFTTAGGEDFFFYKKLKPSIKAGFFGLGVNATPGLHHPDMHFDKDALEIGVNIFKAATKRVLG</sequence>
<dbReference type="GO" id="GO:0046872">
    <property type="term" value="F:metal ion binding"/>
    <property type="evidence" value="ECO:0007669"/>
    <property type="project" value="UniProtKB-KW"/>
</dbReference>
<organism evidence="3 4">
    <name type="scientific">Candidatus Avacidaminococcus intestinavium</name>
    <dbReference type="NCBI Taxonomy" id="2840684"/>
    <lineage>
        <taxon>Bacteria</taxon>
        <taxon>Bacillati</taxon>
        <taxon>Bacillota</taxon>
        <taxon>Negativicutes</taxon>
        <taxon>Acidaminococcales</taxon>
        <taxon>Acidaminococcaceae</taxon>
        <taxon>Acidaminococcaceae incertae sedis</taxon>
        <taxon>Candidatus Avacidaminococcus</taxon>
    </lineage>
</organism>
<dbReference type="Gene3D" id="3.30.70.360">
    <property type="match status" value="1"/>
</dbReference>
<reference evidence="3" key="1">
    <citation type="submission" date="2020-10" db="EMBL/GenBank/DDBJ databases">
        <authorList>
            <person name="Gilroy R."/>
        </authorList>
    </citation>
    <scope>NUCLEOTIDE SEQUENCE</scope>
    <source>
        <strain evidence="3">CHK160-1198</strain>
    </source>
</reference>
<dbReference type="PANTHER" id="PTHR11014">
    <property type="entry name" value="PEPTIDASE M20 FAMILY MEMBER"/>
    <property type="match status" value="1"/>
</dbReference>
<dbReference type="InterPro" id="IPR017439">
    <property type="entry name" value="Amidohydrolase"/>
</dbReference>
<dbReference type="AlphaFoldDB" id="A0A9D1MPM7"/>
<evidence type="ECO:0000256" key="1">
    <source>
        <dbReference type="PIRSR" id="PIRSR005962-1"/>
    </source>
</evidence>
<dbReference type="NCBIfam" id="TIGR01891">
    <property type="entry name" value="amidohydrolases"/>
    <property type="match status" value="1"/>
</dbReference>